<evidence type="ECO:0000313" key="3">
    <source>
        <dbReference type="Proteomes" id="UP000264719"/>
    </source>
</evidence>
<feature type="repeat" description="TPR" evidence="1">
    <location>
        <begin position="124"/>
        <end position="157"/>
    </location>
</feature>
<dbReference type="InterPro" id="IPR019734">
    <property type="entry name" value="TPR_rpt"/>
</dbReference>
<evidence type="ECO:0000313" key="2">
    <source>
        <dbReference type="EMBL" id="HAR53606.1"/>
    </source>
</evidence>
<gene>
    <name evidence="2" type="ORF">DCS45_17280</name>
</gene>
<dbReference type="InterPro" id="IPR011990">
    <property type="entry name" value="TPR-like_helical_dom_sf"/>
</dbReference>
<dbReference type="SMART" id="SM00028">
    <property type="entry name" value="TPR"/>
    <property type="match status" value="3"/>
</dbReference>
<dbReference type="Pfam" id="PF13181">
    <property type="entry name" value="TPR_8"/>
    <property type="match status" value="1"/>
</dbReference>
<dbReference type="Gene3D" id="1.25.40.10">
    <property type="entry name" value="Tetratricopeptide repeat domain"/>
    <property type="match status" value="1"/>
</dbReference>
<organism evidence="2 3">
    <name type="scientific">Roseovarius nubinhibens</name>
    <dbReference type="NCBI Taxonomy" id="314263"/>
    <lineage>
        <taxon>Bacteria</taxon>
        <taxon>Pseudomonadati</taxon>
        <taxon>Pseudomonadota</taxon>
        <taxon>Alphaproteobacteria</taxon>
        <taxon>Rhodobacterales</taxon>
        <taxon>Roseobacteraceae</taxon>
        <taxon>Roseovarius</taxon>
    </lineage>
</organism>
<name>A0A348WGE4_9RHOB</name>
<protein>
    <submittedName>
        <fullName evidence="2">Uncharacterized protein</fullName>
    </submittedName>
</protein>
<dbReference type="AlphaFoldDB" id="A0A348WGE4"/>
<sequence>MFSLPAISQDTGLTGNGAESRLDTLYAELSQAEPAEAARIAADIALELSKSGSPAMDLLLRRGRAALDLGDLAAADGHFTALTDHAPGFSEGWHLRAVTRARMGLLGPALADLEHALTLEPRHFTALFSLGSLLEEMGQDELASRAYMEASKLHPHDPDILAARDRLGHVTGGTRL</sequence>
<dbReference type="EMBL" id="DMVW01000168">
    <property type="protein sequence ID" value="HAR53606.1"/>
    <property type="molecule type" value="Genomic_DNA"/>
</dbReference>
<dbReference type="PROSITE" id="PS50005">
    <property type="entry name" value="TPR"/>
    <property type="match status" value="1"/>
</dbReference>
<evidence type="ECO:0000256" key="1">
    <source>
        <dbReference type="PROSITE-ProRule" id="PRU00339"/>
    </source>
</evidence>
<proteinExistence type="predicted"/>
<comment type="caution">
    <text evidence="2">The sequence shown here is derived from an EMBL/GenBank/DDBJ whole genome shotgun (WGS) entry which is preliminary data.</text>
</comment>
<reference evidence="2 3" key="1">
    <citation type="journal article" date="2018" name="Nat. Biotechnol.">
        <title>A standardized bacterial taxonomy based on genome phylogeny substantially revises the tree of life.</title>
        <authorList>
            <person name="Parks D.H."/>
            <person name="Chuvochina M."/>
            <person name="Waite D.W."/>
            <person name="Rinke C."/>
            <person name="Skarshewski A."/>
            <person name="Chaumeil P.A."/>
            <person name="Hugenholtz P."/>
        </authorList>
    </citation>
    <scope>NUCLEOTIDE SEQUENCE [LARGE SCALE GENOMIC DNA]</scope>
    <source>
        <strain evidence="2">UBA9169</strain>
    </source>
</reference>
<accession>A0A348WGE4</accession>
<dbReference type="SUPFAM" id="SSF48452">
    <property type="entry name" value="TPR-like"/>
    <property type="match status" value="1"/>
</dbReference>
<keyword evidence="1" id="KW-0802">TPR repeat</keyword>
<dbReference type="Proteomes" id="UP000264719">
    <property type="component" value="Unassembled WGS sequence"/>
</dbReference>